<feature type="compositionally biased region" description="Basic and acidic residues" evidence="11">
    <location>
        <begin position="502"/>
        <end position="521"/>
    </location>
</feature>
<dbReference type="OrthoDB" id="10258914at2759"/>
<comment type="similarity">
    <text evidence="8">Belongs to the TRAF3IP1 family.</text>
</comment>
<dbReference type="PROSITE" id="PS50006">
    <property type="entry name" value="FHA_DOMAIN"/>
    <property type="match status" value="1"/>
</dbReference>
<dbReference type="Proteomes" id="UP000005408">
    <property type="component" value="Unassembled WGS sequence"/>
</dbReference>
<dbReference type="Pfam" id="PF17749">
    <property type="entry name" value="MIP-T3_C"/>
    <property type="match status" value="1"/>
</dbReference>
<feature type="compositionally biased region" description="Basic and acidic residues" evidence="11">
    <location>
        <begin position="367"/>
        <end position="408"/>
    </location>
</feature>
<dbReference type="InterPro" id="IPR042576">
    <property type="entry name" value="TRAF3IP1_N_sf"/>
</dbReference>
<dbReference type="InterPro" id="IPR018799">
    <property type="entry name" value="TRAF3IP1"/>
</dbReference>
<feature type="coiled-coil region" evidence="10">
    <location>
        <begin position="723"/>
        <end position="785"/>
    </location>
</feature>
<keyword evidence="14" id="KW-1185">Reference proteome</keyword>
<feature type="compositionally biased region" description="Basic and acidic residues" evidence="11">
    <location>
        <begin position="684"/>
        <end position="719"/>
    </location>
</feature>
<feature type="compositionally biased region" description="Polar residues" evidence="11">
    <location>
        <begin position="262"/>
        <end position="273"/>
    </location>
</feature>
<feature type="compositionally biased region" description="Basic and acidic residues" evidence="11">
    <location>
        <begin position="133"/>
        <end position="224"/>
    </location>
</feature>
<keyword evidence="3" id="KW-0963">Cytoplasm</keyword>
<feature type="compositionally biased region" description="Acidic residues" evidence="11">
    <location>
        <begin position="649"/>
        <end position="658"/>
    </location>
</feature>
<dbReference type="InterPro" id="IPR040468">
    <property type="entry name" value="TRAF3IP1_N"/>
</dbReference>
<dbReference type="OMA" id="MEEWCLE"/>
<dbReference type="GO" id="GO:0060271">
    <property type="term" value="P:cilium assembly"/>
    <property type="evidence" value="ECO:0007669"/>
    <property type="project" value="TreeGrafter"/>
</dbReference>
<dbReference type="GO" id="GO:0036064">
    <property type="term" value="C:ciliary basal body"/>
    <property type="evidence" value="ECO:0007669"/>
    <property type="project" value="TreeGrafter"/>
</dbReference>
<organism evidence="13 14">
    <name type="scientific">Magallana gigas</name>
    <name type="common">Pacific oyster</name>
    <name type="synonym">Crassostrea gigas</name>
    <dbReference type="NCBI Taxonomy" id="29159"/>
    <lineage>
        <taxon>Eukaryota</taxon>
        <taxon>Metazoa</taxon>
        <taxon>Spiralia</taxon>
        <taxon>Lophotrochozoa</taxon>
        <taxon>Mollusca</taxon>
        <taxon>Bivalvia</taxon>
        <taxon>Autobranchia</taxon>
        <taxon>Pteriomorphia</taxon>
        <taxon>Ostreida</taxon>
        <taxon>Ostreoidea</taxon>
        <taxon>Ostreidae</taxon>
        <taxon>Magallana</taxon>
    </lineage>
</organism>
<dbReference type="GO" id="GO:0048731">
    <property type="term" value="P:system development"/>
    <property type="evidence" value="ECO:0007669"/>
    <property type="project" value="UniProtKB-ARBA"/>
</dbReference>
<dbReference type="AlphaFoldDB" id="A0A8W8NHH9"/>
<sequence length="835" mass="95445">MDPRIVKKTQDTLGKIIKKPPLTEKLLSKPPFRFLHDIITSVIKTTGFMNGLYKEEELNSENVKDKDSKIAFLQKAIDFTAMVTGKSLSVKPAKIVAGHEPEKTNEFLQCLAAAINKGVDNDEYVAKMTKGGGEPKEEKRDKSKEGSREDRKKRDSEDKKDRDKSASREKSRERHRDKEDRHKDREDRHRDKEDKKDRHRDKESRHKDKDDDKEDRHKDREERHREKKERRKAQDEVWKNVGVEILDSDSNTSSDIDLLEGLSQTDMTASSAIDSAGANDSKHNIKSKRPGGARHRSSRTVERTSSDDLMTKEGMKDSEQSTTGSERQIAEGKEVERKRNVGTKSRLAVRQAEEETDPHQDGATSRADVRPGERRAGKEGQTKQDAARQDQIKAQHKLKSVEQKVSEKAKKKAPAQHTQKPEKSNQDQSPTSKKSSKERKYAAKKGLEEDVSNGRSPNKRESREESPKFIPRKHSRMNFDPECMERKIREKKRQGSMYSVQREWKMAERAMHSRASDRGIESRSGILEEDSYHQDEESKENDPSQMNGEKEEGPTKLARPSSAKGSRRRREGRRHSSDEEDEPPKTMMATEGGDDNLPPQVSASRSLARPSSARPAPPRRKQEVMENEPAMRLGSGKPSNVIVDGGRDSEEEEDETFMVEETAAPQEPEQAPPPQQDDDEDEDHGGLVKKMLETKKELESGSQVKKTEIERPKITDAQRMKQRQQVQKEIDKLRVSIQTLTRSANPLGKVMDYVQEDLDSMQKELQRWKQENKEHALELKRERSITDKAIEPLRAQLTEVDQAIKDQLDLIAAVKSNIIRNDQKIDKMLRSIAKS</sequence>
<feature type="compositionally biased region" description="Basic and acidic residues" evidence="11">
    <location>
        <begin position="299"/>
        <end position="319"/>
    </location>
</feature>
<comment type="subcellular location">
    <subcellularLocation>
        <location evidence="2">Cytoplasm</location>
        <location evidence="2">Cytoskeleton</location>
        <location evidence="2">Cilium axoneme</location>
    </subcellularLocation>
    <subcellularLocation>
        <location evidence="1">Cytoplasm</location>
        <location evidence="1">Cytoskeleton</location>
        <location evidence="1">Cilium basal body</location>
    </subcellularLocation>
</comment>
<feature type="compositionally biased region" description="Basic and acidic residues" evidence="11">
    <location>
        <begin position="530"/>
        <end position="554"/>
    </location>
</feature>
<protein>
    <recommendedName>
        <fullName evidence="9">TRAF3-interacting protein 1</fullName>
    </recommendedName>
</protein>
<reference evidence="13" key="1">
    <citation type="submission" date="2022-08" db="UniProtKB">
        <authorList>
            <consortium name="EnsemblMetazoa"/>
        </authorList>
    </citation>
    <scope>IDENTIFICATION</scope>
    <source>
        <strain evidence="13">05x7-T-G4-1.051#20</strain>
    </source>
</reference>
<feature type="compositionally biased region" description="Basic and acidic residues" evidence="11">
    <location>
        <begin position="438"/>
        <end position="448"/>
    </location>
</feature>
<dbReference type="FunFam" id="1.10.418.50:FF:000001">
    <property type="entry name" value="TRAF3-interacting protein 1 isoform X1"/>
    <property type="match status" value="1"/>
</dbReference>
<keyword evidence="6" id="KW-0206">Cytoskeleton</keyword>
<feature type="domain" description="FHA" evidence="12">
    <location>
        <begin position="451"/>
        <end position="503"/>
    </location>
</feature>
<evidence type="ECO:0000313" key="14">
    <source>
        <dbReference type="Proteomes" id="UP000005408"/>
    </source>
</evidence>
<evidence type="ECO:0000256" key="7">
    <source>
        <dbReference type="ARBA" id="ARBA00023273"/>
    </source>
</evidence>
<dbReference type="InterPro" id="IPR000253">
    <property type="entry name" value="FHA_dom"/>
</dbReference>
<feature type="region of interest" description="Disordered" evidence="11">
    <location>
        <begin position="126"/>
        <end position="723"/>
    </location>
</feature>
<evidence type="ECO:0000256" key="1">
    <source>
        <dbReference type="ARBA" id="ARBA00004120"/>
    </source>
</evidence>
<feature type="compositionally biased region" description="Basic and acidic residues" evidence="11">
    <location>
        <begin position="477"/>
        <end position="488"/>
    </location>
</feature>
<feature type="compositionally biased region" description="Basic and acidic residues" evidence="11">
    <location>
        <begin position="458"/>
        <end position="467"/>
    </location>
</feature>
<dbReference type="GO" id="GO:0008017">
    <property type="term" value="F:microtubule binding"/>
    <property type="evidence" value="ECO:0007669"/>
    <property type="project" value="InterPro"/>
</dbReference>
<evidence type="ECO:0000256" key="2">
    <source>
        <dbReference type="ARBA" id="ARBA00004430"/>
    </source>
</evidence>
<dbReference type="Gene3D" id="1.10.418.50">
    <property type="entry name" value="Microtubule-binding protein MIP-T3"/>
    <property type="match status" value="1"/>
</dbReference>
<keyword evidence="5 10" id="KW-0175">Coiled coil</keyword>
<dbReference type="GO" id="GO:0030992">
    <property type="term" value="C:intraciliary transport particle B"/>
    <property type="evidence" value="ECO:0007669"/>
    <property type="project" value="TreeGrafter"/>
</dbReference>
<evidence type="ECO:0000313" key="13">
    <source>
        <dbReference type="EnsemblMetazoa" id="G5837.6:cds"/>
    </source>
</evidence>
<feature type="compositionally biased region" description="Low complexity" evidence="11">
    <location>
        <begin position="602"/>
        <end position="614"/>
    </location>
</feature>
<dbReference type="InterPro" id="IPR041476">
    <property type="entry name" value="TRAF3IP1_C"/>
</dbReference>
<dbReference type="GO" id="GO:0070507">
    <property type="term" value="P:regulation of microtubule cytoskeleton organization"/>
    <property type="evidence" value="ECO:0007669"/>
    <property type="project" value="TreeGrafter"/>
</dbReference>
<evidence type="ECO:0000256" key="6">
    <source>
        <dbReference type="ARBA" id="ARBA00023212"/>
    </source>
</evidence>
<evidence type="ECO:0000256" key="9">
    <source>
        <dbReference type="ARBA" id="ARBA00070492"/>
    </source>
</evidence>
<keyword evidence="4" id="KW-0970">Cilium biogenesis/degradation</keyword>
<dbReference type="PANTHER" id="PTHR31363">
    <property type="entry name" value="TRAF3-INTERACTING PROTEIN 1"/>
    <property type="match status" value="1"/>
</dbReference>
<evidence type="ECO:0000256" key="4">
    <source>
        <dbReference type="ARBA" id="ARBA00022794"/>
    </source>
</evidence>
<feature type="compositionally biased region" description="Basic and acidic residues" evidence="11">
    <location>
        <begin position="351"/>
        <end position="360"/>
    </location>
</feature>
<name>A0A8W8NHH9_MAGGI</name>
<accession>A0A8W8NHH9</accession>
<feature type="compositionally biased region" description="Basic and acidic residues" evidence="11">
    <location>
        <begin position="328"/>
        <end position="339"/>
    </location>
</feature>
<dbReference type="Pfam" id="PF10243">
    <property type="entry name" value="MIP-T3"/>
    <property type="match status" value="1"/>
</dbReference>
<dbReference type="EnsemblMetazoa" id="G5837.6">
    <property type="protein sequence ID" value="G5837.6:cds"/>
    <property type="gene ID" value="G5837"/>
</dbReference>
<evidence type="ECO:0000256" key="3">
    <source>
        <dbReference type="ARBA" id="ARBA00022490"/>
    </source>
</evidence>
<feature type="compositionally biased region" description="Low complexity" evidence="11">
    <location>
        <begin position="659"/>
        <end position="669"/>
    </location>
</feature>
<evidence type="ECO:0000256" key="8">
    <source>
        <dbReference type="ARBA" id="ARBA00043971"/>
    </source>
</evidence>
<dbReference type="GO" id="GO:0042073">
    <property type="term" value="P:intraciliary transport"/>
    <property type="evidence" value="ECO:0007669"/>
    <property type="project" value="TreeGrafter"/>
</dbReference>
<dbReference type="GO" id="GO:0048513">
    <property type="term" value="P:animal organ development"/>
    <property type="evidence" value="ECO:0007669"/>
    <property type="project" value="UniProtKB-ARBA"/>
</dbReference>
<evidence type="ECO:0000256" key="11">
    <source>
        <dbReference type="SAM" id="MobiDB-lite"/>
    </source>
</evidence>
<dbReference type="PANTHER" id="PTHR31363:SF0">
    <property type="entry name" value="TRAF3-INTERACTING PROTEIN 1"/>
    <property type="match status" value="1"/>
</dbReference>
<keyword evidence="7" id="KW-0966">Cell projection</keyword>
<dbReference type="GO" id="GO:0005930">
    <property type="term" value="C:axoneme"/>
    <property type="evidence" value="ECO:0007669"/>
    <property type="project" value="UniProtKB-SubCell"/>
</dbReference>
<evidence type="ECO:0000256" key="5">
    <source>
        <dbReference type="ARBA" id="ARBA00023054"/>
    </source>
</evidence>
<evidence type="ECO:0000256" key="10">
    <source>
        <dbReference type="SAM" id="Coils"/>
    </source>
</evidence>
<feature type="compositionally biased region" description="Basic residues" evidence="11">
    <location>
        <begin position="284"/>
        <end position="298"/>
    </location>
</feature>
<proteinExistence type="inferred from homology"/>
<evidence type="ECO:0000259" key="12">
    <source>
        <dbReference type="PROSITE" id="PS50006"/>
    </source>
</evidence>